<name>A0A2P5B055_PARAD</name>
<proteinExistence type="predicted"/>
<sequence>MFCGEFCANFRLGVLMMSKLEFEPKRSKNGTNVVNIGATIVQSANYGTKIP</sequence>
<dbReference type="Proteomes" id="UP000237105">
    <property type="component" value="Unassembled WGS sequence"/>
</dbReference>
<accession>A0A2P5B055</accession>
<dbReference type="EMBL" id="JXTB01000398">
    <property type="protein sequence ID" value="PON42155.1"/>
    <property type="molecule type" value="Genomic_DNA"/>
</dbReference>
<dbReference type="AlphaFoldDB" id="A0A2P5B055"/>
<gene>
    <name evidence="1" type="ORF">PanWU01x14_283950</name>
</gene>
<organism evidence="1 2">
    <name type="scientific">Parasponia andersonii</name>
    <name type="common">Sponia andersonii</name>
    <dbReference type="NCBI Taxonomy" id="3476"/>
    <lineage>
        <taxon>Eukaryota</taxon>
        <taxon>Viridiplantae</taxon>
        <taxon>Streptophyta</taxon>
        <taxon>Embryophyta</taxon>
        <taxon>Tracheophyta</taxon>
        <taxon>Spermatophyta</taxon>
        <taxon>Magnoliopsida</taxon>
        <taxon>eudicotyledons</taxon>
        <taxon>Gunneridae</taxon>
        <taxon>Pentapetalae</taxon>
        <taxon>rosids</taxon>
        <taxon>fabids</taxon>
        <taxon>Rosales</taxon>
        <taxon>Cannabaceae</taxon>
        <taxon>Parasponia</taxon>
    </lineage>
</organism>
<dbReference type="OrthoDB" id="10447230at2759"/>
<comment type="caution">
    <text evidence="1">The sequence shown here is derived from an EMBL/GenBank/DDBJ whole genome shotgun (WGS) entry which is preliminary data.</text>
</comment>
<evidence type="ECO:0000313" key="2">
    <source>
        <dbReference type="Proteomes" id="UP000237105"/>
    </source>
</evidence>
<reference evidence="2" key="1">
    <citation type="submission" date="2016-06" db="EMBL/GenBank/DDBJ databases">
        <title>Parallel loss of symbiosis genes in relatives of nitrogen-fixing non-legume Parasponia.</title>
        <authorList>
            <person name="Van Velzen R."/>
            <person name="Holmer R."/>
            <person name="Bu F."/>
            <person name="Rutten L."/>
            <person name="Van Zeijl A."/>
            <person name="Liu W."/>
            <person name="Santuari L."/>
            <person name="Cao Q."/>
            <person name="Sharma T."/>
            <person name="Shen D."/>
            <person name="Roswanjaya Y."/>
            <person name="Wardhani T."/>
            <person name="Kalhor M.S."/>
            <person name="Jansen J."/>
            <person name="Van den Hoogen J."/>
            <person name="Gungor B."/>
            <person name="Hartog M."/>
            <person name="Hontelez J."/>
            <person name="Verver J."/>
            <person name="Yang W.-C."/>
            <person name="Schijlen E."/>
            <person name="Repin R."/>
            <person name="Schilthuizen M."/>
            <person name="Schranz E."/>
            <person name="Heidstra R."/>
            <person name="Miyata K."/>
            <person name="Fedorova E."/>
            <person name="Kohlen W."/>
            <person name="Bisseling T."/>
            <person name="Smit S."/>
            <person name="Geurts R."/>
        </authorList>
    </citation>
    <scope>NUCLEOTIDE SEQUENCE [LARGE SCALE GENOMIC DNA]</scope>
    <source>
        <strain evidence="2">cv. WU1-14</strain>
    </source>
</reference>
<keyword evidence="2" id="KW-1185">Reference proteome</keyword>
<protein>
    <submittedName>
        <fullName evidence="1">Uncharacterized protein</fullName>
    </submittedName>
</protein>
<evidence type="ECO:0000313" key="1">
    <source>
        <dbReference type="EMBL" id="PON42155.1"/>
    </source>
</evidence>